<keyword evidence="17" id="KW-1185">Reference proteome</keyword>
<dbReference type="FunFam" id="3.50.50.100:FF:000007">
    <property type="entry name" value="Rotenone-insensitive NADH-ubiquinone oxidoreductase, mitochondrial"/>
    <property type="match status" value="1"/>
</dbReference>
<organism evidence="16 17">
    <name type="scientific">Candida metapsilosis</name>
    <dbReference type="NCBI Taxonomy" id="273372"/>
    <lineage>
        <taxon>Eukaryota</taxon>
        <taxon>Fungi</taxon>
        <taxon>Dikarya</taxon>
        <taxon>Ascomycota</taxon>
        <taxon>Saccharomycotina</taxon>
        <taxon>Pichiomycetes</taxon>
        <taxon>Debaryomycetaceae</taxon>
        <taxon>Candida/Lodderomyces clade</taxon>
        <taxon>Candida</taxon>
    </lineage>
</organism>
<dbReference type="GO" id="GO:0005739">
    <property type="term" value="C:mitochondrion"/>
    <property type="evidence" value="ECO:0007669"/>
    <property type="project" value="UniProtKB-SubCell"/>
</dbReference>
<dbReference type="InterPro" id="IPR045024">
    <property type="entry name" value="NDH-2"/>
</dbReference>
<dbReference type="Gene3D" id="3.50.50.100">
    <property type="match status" value="1"/>
</dbReference>
<sequence>MLARIATRRFIPTPSARLSLGTRRFNLPLAAPTSAAPRFTKSYSTVSPPPSPPPQPPHPTYTSLILNLVKYALGAGALGVVGFFGFVGYKIYAETHPGKQQPQSATFPTGERKKTLVILGSGWGAVALLKNLDTTLYNVVLVSPRNYFLFTPLLPSVPTGTVDMKSIIEPVRAITRLCKGQVVYYEAEAVDIDPETNTLKIQQSTTVHSGHSKESSGSTKSEKIGDGTLEYINATLQYDYLVVGIGAQPSTFGLPGVAQHSTFVKEVGDSMRIKKTLIDLVEAANLLPKDDKDRKRLLHVIVCGGGPTGVEAAGEIQDYIDQDLKKWMPEVAKDLKVTLVESQPKVLHTFSPQLVEYTNQVFQDTNINLVTNARINSVDDKYCTVFHKDTKETEIVPYGMLIWATGNATRSFTHVLMQKVPEQKNAKRGFLVDKFLKLQGSSNIFALGDCTFTKYPPTAQVAHQQGDYLANYFNKLQKLASLKYKIDHDGANASETLKTRAARLEANLPHFVYNYQGSLAYIGSEKAVADLAWGSWSNVSTGGNLTYLFWRSAYIYMCLSVKNQVLICIDWLKVYAFGRDCSRE</sequence>
<dbReference type="Pfam" id="PF22366">
    <property type="entry name" value="NDH2_C"/>
    <property type="match status" value="1"/>
</dbReference>
<comment type="caution">
    <text evidence="16">The sequence shown here is derived from an EMBL/GenBank/DDBJ whole genome shotgun (WGS) entry which is preliminary data.</text>
</comment>
<evidence type="ECO:0000256" key="7">
    <source>
        <dbReference type="ARBA" id="ARBA00023002"/>
    </source>
</evidence>
<feature type="domain" description="FAD/NAD(P)-binding" evidence="14">
    <location>
        <begin position="115"/>
        <end position="466"/>
    </location>
</feature>
<protein>
    <recommendedName>
        <fullName evidence="3">NADH:ubiquinone reductase (non-electrogenic)</fullName>
        <ecNumber evidence="3">1.6.5.9</ecNumber>
    </recommendedName>
</protein>
<dbReference type="GO" id="GO:0050136">
    <property type="term" value="F:NADH dehydrogenase (quinone) (non-electrogenic) activity"/>
    <property type="evidence" value="ECO:0007669"/>
    <property type="project" value="UniProtKB-EC"/>
</dbReference>
<evidence type="ECO:0000256" key="13">
    <source>
        <dbReference type="SAM" id="Phobius"/>
    </source>
</evidence>
<feature type="region of interest" description="Disordered" evidence="12">
    <location>
        <begin position="202"/>
        <end position="222"/>
    </location>
</feature>
<comment type="catalytic activity">
    <reaction evidence="10">
        <text>a quinone + NADH + H(+) = a quinol + NAD(+)</text>
        <dbReference type="Rhea" id="RHEA:46160"/>
        <dbReference type="ChEBI" id="CHEBI:15378"/>
        <dbReference type="ChEBI" id="CHEBI:24646"/>
        <dbReference type="ChEBI" id="CHEBI:57540"/>
        <dbReference type="ChEBI" id="CHEBI:57945"/>
        <dbReference type="ChEBI" id="CHEBI:132124"/>
        <dbReference type="EC" id="1.6.5.9"/>
    </reaction>
</comment>
<keyword evidence="13" id="KW-0472">Membrane</keyword>
<dbReference type="Pfam" id="PF07992">
    <property type="entry name" value="Pyr_redox_2"/>
    <property type="match status" value="1"/>
</dbReference>
<evidence type="ECO:0000256" key="12">
    <source>
        <dbReference type="SAM" id="MobiDB-lite"/>
    </source>
</evidence>
<dbReference type="PANTHER" id="PTHR43706:SF47">
    <property type="entry name" value="EXTERNAL NADH-UBIQUINONE OXIDOREDUCTASE 1, MITOCHONDRIAL-RELATED"/>
    <property type="match status" value="1"/>
</dbReference>
<evidence type="ECO:0000256" key="11">
    <source>
        <dbReference type="ARBA" id="ARBA00049010"/>
    </source>
</evidence>
<evidence type="ECO:0000259" key="14">
    <source>
        <dbReference type="Pfam" id="PF07992"/>
    </source>
</evidence>
<evidence type="ECO:0000256" key="9">
    <source>
        <dbReference type="ARBA" id="ARBA00023128"/>
    </source>
</evidence>
<evidence type="ECO:0000256" key="2">
    <source>
        <dbReference type="ARBA" id="ARBA00005272"/>
    </source>
</evidence>
<dbReference type="Proteomes" id="UP000669133">
    <property type="component" value="Unassembled WGS sequence"/>
</dbReference>
<evidence type="ECO:0000256" key="6">
    <source>
        <dbReference type="ARBA" id="ARBA00022946"/>
    </source>
</evidence>
<dbReference type="GO" id="GO:0015980">
    <property type="term" value="P:energy derivation by oxidation of organic compounds"/>
    <property type="evidence" value="ECO:0007669"/>
    <property type="project" value="UniProtKB-ARBA"/>
</dbReference>
<dbReference type="EMBL" id="JAEOAQ010000001">
    <property type="protein sequence ID" value="KAG5421052.1"/>
    <property type="molecule type" value="Genomic_DNA"/>
</dbReference>
<keyword evidence="5" id="KW-0274">FAD</keyword>
<dbReference type="GeneID" id="93648771"/>
<keyword evidence="6" id="KW-0809">Transit peptide</keyword>
<accession>A0A8H7ZKX4</accession>
<dbReference type="InterPro" id="IPR054585">
    <property type="entry name" value="NDH2-like_C"/>
</dbReference>
<comment type="subcellular location">
    <subcellularLocation>
        <location evidence="1">Mitochondrion</location>
    </subcellularLocation>
</comment>
<evidence type="ECO:0000313" key="17">
    <source>
        <dbReference type="Proteomes" id="UP000669133"/>
    </source>
</evidence>
<keyword evidence="13" id="KW-0812">Transmembrane</keyword>
<reference evidence="16 17" key="1">
    <citation type="submission" date="2020-12" db="EMBL/GenBank/DDBJ databases">
        <title>Effect of drift, selection, and recombination on the evolution of hybrid genomes in Candida yeast pathogens.</title>
        <authorList>
            <person name="Mixao V."/>
            <person name="Ksiezopolska E."/>
            <person name="Saus E."/>
            <person name="Boekhout T."/>
            <person name="Gacser A."/>
            <person name="Gabaldon T."/>
        </authorList>
    </citation>
    <scope>NUCLEOTIDE SEQUENCE [LARGE SCALE GENOMIC DNA]</scope>
    <source>
        <strain evidence="16 17">BP57</strain>
    </source>
</reference>
<comment type="similarity">
    <text evidence="2">Belongs to the NADH dehydrogenase family.</text>
</comment>
<comment type="catalytic activity">
    <reaction evidence="11">
        <text>a ubiquinone + NADH + H(+) = a ubiquinol + NAD(+)</text>
        <dbReference type="Rhea" id="RHEA:23152"/>
        <dbReference type="Rhea" id="RHEA-COMP:9565"/>
        <dbReference type="Rhea" id="RHEA-COMP:9566"/>
        <dbReference type="ChEBI" id="CHEBI:15378"/>
        <dbReference type="ChEBI" id="CHEBI:16389"/>
        <dbReference type="ChEBI" id="CHEBI:17976"/>
        <dbReference type="ChEBI" id="CHEBI:57540"/>
        <dbReference type="ChEBI" id="CHEBI:57945"/>
    </reaction>
</comment>
<dbReference type="AlphaFoldDB" id="A0A8H7ZKX4"/>
<dbReference type="SUPFAM" id="SSF51905">
    <property type="entry name" value="FAD/NAD(P)-binding domain"/>
    <property type="match status" value="2"/>
</dbReference>
<evidence type="ECO:0000256" key="3">
    <source>
        <dbReference type="ARBA" id="ARBA00012637"/>
    </source>
</evidence>
<proteinExistence type="inferred from homology"/>
<dbReference type="PANTHER" id="PTHR43706">
    <property type="entry name" value="NADH DEHYDROGENASE"/>
    <property type="match status" value="1"/>
</dbReference>
<keyword evidence="8" id="KW-0520">NAD</keyword>
<gene>
    <name evidence="16" type="ORF">I9W82_000142</name>
</gene>
<dbReference type="EC" id="1.6.5.9" evidence="3"/>
<dbReference type="RefSeq" id="XP_067550168.1">
    <property type="nucleotide sequence ID" value="XM_067690163.1"/>
</dbReference>
<name>A0A8H7ZKX4_9ASCO</name>
<evidence type="ECO:0000256" key="5">
    <source>
        <dbReference type="ARBA" id="ARBA00022827"/>
    </source>
</evidence>
<keyword evidence="7" id="KW-0560">Oxidoreductase</keyword>
<evidence type="ECO:0000256" key="10">
    <source>
        <dbReference type="ARBA" id="ARBA00047599"/>
    </source>
</evidence>
<keyword evidence="9" id="KW-0496">Mitochondrion</keyword>
<evidence type="ECO:0000256" key="1">
    <source>
        <dbReference type="ARBA" id="ARBA00004173"/>
    </source>
</evidence>
<feature type="domain" description="External alternative NADH-ubiquinone oxidoreductase-like C-terminal" evidence="15">
    <location>
        <begin position="515"/>
        <end position="580"/>
    </location>
</feature>
<evidence type="ECO:0000256" key="4">
    <source>
        <dbReference type="ARBA" id="ARBA00022630"/>
    </source>
</evidence>
<feature type="transmembrane region" description="Helical" evidence="13">
    <location>
        <begin position="71"/>
        <end position="92"/>
    </location>
</feature>
<dbReference type="InterPro" id="IPR036188">
    <property type="entry name" value="FAD/NAD-bd_sf"/>
</dbReference>
<evidence type="ECO:0000256" key="8">
    <source>
        <dbReference type="ARBA" id="ARBA00023027"/>
    </source>
</evidence>
<dbReference type="InterPro" id="IPR023753">
    <property type="entry name" value="FAD/NAD-binding_dom"/>
</dbReference>
<dbReference type="OrthoDB" id="3244603at2759"/>
<evidence type="ECO:0000259" key="15">
    <source>
        <dbReference type="Pfam" id="PF22366"/>
    </source>
</evidence>
<keyword evidence="4" id="KW-0285">Flavoprotein</keyword>
<dbReference type="PRINTS" id="PR00368">
    <property type="entry name" value="FADPNR"/>
</dbReference>
<evidence type="ECO:0000313" key="16">
    <source>
        <dbReference type="EMBL" id="KAG5421052.1"/>
    </source>
</evidence>
<keyword evidence="13" id="KW-1133">Transmembrane helix</keyword>